<dbReference type="Gene3D" id="3.40.50.1820">
    <property type="entry name" value="alpha/beta hydrolase"/>
    <property type="match status" value="1"/>
</dbReference>
<dbReference type="InterPro" id="IPR000073">
    <property type="entry name" value="AB_hydrolase_1"/>
</dbReference>
<dbReference type="Proteomes" id="UP000316096">
    <property type="component" value="Unassembled WGS sequence"/>
</dbReference>
<evidence type="ECO:0000313" key="4">
    <source>
        <dbReference type="Proteomes" id="UP000316096"/>
    </source>
</evidence>
<proteinExistence type="predicted"/>
<dbReference type="PANTHER" id="PTHR43689:SF8">
    <property type="entry name" value="ALPHA_BETA-HYDROLASES SUPERFAMILY PROTEIN"/>
    <property type="match status" value="1"/>
</dbReference>
<reference evidence="3 4" key="1">
    <citation type="submission" date="2019-06" db="EMBL/GenBank/DDBJ databases">
        <title>Sequencing the genomes of 1000 actinobacteria strains.</title>
        <authorList>
            <person name="Klenk H.-P."/>
        </authorList>
    </citation>
    <scope>NUCLEOTIDE SEQUENCE [LARGE SCALE GENOMIC DNA]</scope>
    <source>
        <strain evidence="3 4">DSM 102200</strain>
    </source>
</reference>
<dbReference type="Pfam" id="PF12697">
    <property type="entry name" value="Abhydrolase_6"/>
    <property type="match status" value="1"/>
</dbReference>
<dbReference type="EMBL" id="VFOZ01000001">
    <property type="protein sequence ID" value="TQL99973.1"/>
    <property type="molecule type" value="Genomic_DNA"/>
</dbReference>
<gene>
    <name evidence="3" type="ORF">FB559_5675</name>
</gene>
<keyword evidence="4" id="KW-1185">Reference proteome</keyword>
<dbReference type="SUPFAM" id="SSF53474">
    <property type="entry name" value="alpha/beta-Hydrolases"/>
    <property type="match status" value="1"/>
</dbReference>
<comment type="caution">
    <text evidence="3">The sequence shown here is derived from an EMBL/GenBank/DDBJ whole genome shotgun (WGS) entry which is preliminary data.</text>
</comment>
<feature type="compositionally biased region" description="Basic and acidic residues" evidence="1">
    <location>
        <begin position="357"/>
        <end position="368"/>
    </location>
</feature>
<dbReference type="AlphaFoldDB" id="A0A543CS87"/>
<protein>
    <submittedName>
        <fullName evidence="3">Pimeloyl-ACP methyl ester carboxylesterase</fullName>
    </submittedName>
</protein>
<evidence type="ECO:0000313" key="3">
    <source>
        <dbReference type="EMBL" id="TQL99973.1"/>
    </source>
</evidence>
<dbReference type="RefSeq" id="WP_185792431.1">
    <property type="nucleotide sequence ID" value="NZ_VFOZ01000001.1"/>
</dbReference>
<organism evidence="3 4">
    <name type="scientific">Actinoallomurus bryophytorum</name>
    <dbReference type="NCBI Taxonomy" id="1490222"/>
    <lineage>
        <taxon>Bacteria</taxon>
        <taxon>Bacillati</taxon>
        <taxon>Actinomycetota</taxon>
        <taxon>Actinomycetes</taxon>
        <taxon>Streptosporangiales</taxon>
        <taxon>Thermomonosporaceae</taxon>
        <taxon>Actinoallomurus</taxon>
    </lineage>
</organism>
<sequence>MSFSDIAGALAHQGERLLLPIPGISAIGAGSEDLPEGPPPTRRLTVTADDGVELHVEIQDAPGASLTVVFCHGYLLNATSWDVQRTMLAGKVRVVLWDHRGHGRSGWGTPPNATMDQVGRDLFAVIRAAAPRGRLVLVGHSMGGMAVLALAKSHPGLFGGRVVGVVLASTSAGGLSSITAGLPPITARFVHRLVPATLTRLRRHARLVDGARRSASGATYLIAWPYLYGSRVPRPVARMTTKLMASVPIQVIAEFYLELVRYDLHAVLPALGRVPVLVMVGQRDIITPIAHAEALVAAIDDAELVVIPDAGHLLVLERPREVGEQVWSLITRVNPPKLVSADPARPRVSGRRIGKPLNKEHRGKQDTP</sequence>
<feature type="domain" description="AB hydrolase-1" evidence="2">
    <location>
        <begin position="68"/>
        <end position="322"/>
    </location>
</feature>
<feature type="region of interest" description="Disordered" evidence="1">
    <location>
        <begin position="340"/>
        <end position="368"/>
    </location>
</feature>
<dbReference type="InterPro" id="IPR029058">
    <property type="entry name" value="AB_hydrolase_fold"/>
</dbReference>
<name>A0A543CS87_9ACTN</name>
<evidence type="ECO:0000256" key="1">
    <source>
        <dbReference type="SAM" id="MobiDB-lite"/>
    </source>
</evidence>
<evidence type="ECO:0000259" key="2">
    <source>
        <dbReference type="Pfam" id="PF12697"/>
    </source>
</evidence>
<accession>A0A543CS87</accession>
<dbReference type="PANTHER" id="PTHR43689">
    <property type="entry name" value="HYDROLASE"/>
    <property type="match status" value="1"/>
</dbReference>
<dbReference type="GO" id="GO:0003824">
    <property type="term" value="F:catalytic activity"/>
    <property type="evidence" value="ECO:0007669"/>
    <property type="project" value="UniProtKB-ARBA"/>
</dbReference>